<dbReference type="PRINTS" id="PR00368">
    <property type="entry name" value="FADPNR"/>
</dbReference>
<evidence type="ECO:0000313" key="3">
    <source>
        <dbReference type="Proteomes" id="UP000288215"/>
    </source>
</evidence>
<accession>A0A3S3S6Y1</accession>
<dbReference type="AlphaFoldDB" id="A0A3S3S6Y1"/>
<dbReference type="Proteomes" id="UP000288215">
    <property type="component" value="Unassembled WGS sequence"/>
</dbReference>
<feature type="domain" description="FAD-dependent protein C-terminal" evidence="1">
    <location>
        <begin position="257"/>
        <end position="404"/>
    </location>
</feature>
<dbReference type="InterPro" id="IPR049516">
    <property type="entry name" value="FAD-depend_C"/>
</dbReference>
<reference evidence="2 3" key="1">
    <citation type="submission" date="2018-12" db="EMBL/GenBank/DDBJ databases">
        <title>The complete genome of the methanogenic archaea of the candidate phylum Verstraetearchaeota, obtained from the metagenome of underground thermal water.</title>
        <authorList>
            <person name="Kadnikov V.V."/>
            <person name="Mardanov A.V."/>
            <person name="Beletsky A.V."/>
            <person name="Karnachuk O.V."/>
            <person name="Ravin N.V."/>
        </authorList>
    </citation>
    <scope>NUCLEOTIDE SEQUENCE [LARGE SCALE GENOMIC DNA]</scope>
    <source>
        <strain evidence="2">Ch88</strain>
    </source>
</reference>
<dbReference type="SUPFAM" id="SSF51905">
    <property type="entry name" value="FAD/NAD(P)-binding domain"/>
    <property type="match status" value="1"/>
</dbReference>
<evidence type="ECO:0000313" key="2">
    <source>
        <dbReference type="EMBL" id="RWX72734.1"/>
    </source>
</evidence>
<proteinExistence type="predicted"/>
<gene>
    <name evidence="2" type="ORF">Metus_1593</name>
</gene>
<dbReference type="PIRSF" id="PIRSF038984">
    <property type="entry name" value="FAD_binding_protein"/>
    <property type="match status" value="1"/>
</dbReference>
<dbReference type="InterPro" id="IPR028348">
    <property type="entry name" value="FAD-binding_protein"/>
</dbReference>
<comment type="caution">
    <text evidence="2">The sequence shown here is derived from an EMBL/GenBank/DDBJ whole genome shotgun (WGS) entry which is preliminary data.</text>
</comment>
<dbReference type="Gene3D" id="3.50.50.60">
    <property type="entry name" value="FAD/NAD(P)-binding domain"/>
    <property type="match status" value="2"/>
</dbReference>
<name>A0A3S3S6Y1_METS7</name>
<dbReference type="Pfam" id="PF21688">
    <property type="entry name" value="FAD-depend_C"/>
    <property type="match status" value="1"/>
</dbReference>
<dbReference type="PANTHER" id="PTHR43106:SF1">
    <property type="entry name" value="DEHYDROGENASE-RELATED"/>
    <property type="match status" value="1"/>
</dbReference>
<dbReference type="InterPro" id="IPR036188">
    <property type="entry name" value="FAD/NAD-bd_sf"/>
</dbReference>
<protein>
    <recommendedName>
        <fullName evidence="1">FAD-dependent protein C-terminal domain-containing protein</fullName>
    </recommendedName>
</protein>
<organism evidence="2 3">
    <name type="scientific">Methanosuratincola subterraneus</name>
    <dbReference type="NCBI Taxonomy" id="2593994"/>
    <lineage>
        <taxon>Archaea</taxon>
        <taxon>Thermoproteota</taxon>
        <taxon>Methanosuratincolia</taxon>
        <taxon>Candidatus Methanomethylicales</taxon>
        <taxon>Candidatus Methanomethylicaceae</taxon>
        <taxon>Candidatus Methanosuratincola (ex Vanwonterghem et al. 2016)</taxon>
    </lineage>
</organism>
<sequence length="459" mass="49931">MDYDVIIVGAGPAGMFAAYEIVDKAKDKLSVLVIDQGYDVEKRKCPVQNYKSCTRCPVCSIMSGVGGAGTLSSGLLNLRPDIGGDLTEFTRDEREAWDLVNYVDSIFVKYGAPTKVYSGDVDEAVNLQRRAASVGIKFLPITQRHMGSDGAPKVINNFKADLERKGVKFLLGTHVKDVKQSKVILDDGTEMTAKYVLLAPGRVGANWAAEIAKRLSIPAKHEPIDIGVRVEVPAFVMEPIIQVNRDPKFHIYTDTYDDFVRTFCVNHQGYVVKEVYDGFVGVNGHSMTETLSENSNFAFLVRVVLTEPVEDTTAYGRSVVQQATILGGGEPLIQRLGDLRMGRRSTWTRISHSQIKPTLHSATPGDIAMAMPHRIVSDIIEGLEKLDEIIPGVASSSTLLYAPEIKFSANKFQVNKDLETTVENLFVAGDGVGLSRGIVGAAANGILAGRGILKKASLL</sequence>
<dbReference type="EMBL" id="RXGA01000004">
    <property type="protein sequence ID" value="RWX72734.1"/>
    <property type="molecule type" value="Genomic_DNA"/>
</dbReference>
<evidence type="ECO:0000259" key="1">
    <source>
        <dbReference type="Pfam" id="PF21688"/>
    </source>
</evidence>
<dbReference type="PANTHER" id="PTHR43106">
    <property type="entry name" value="DEHYDROGENASE-RELATED"/>
    <property type="match status" value="1"/>
</dbReference>